<evidence type="ECO:0000313" key="1">
    <source>
        <dbReference type="EMBL" id="KAJ2977563.1"/>
    </source>
</evidence>
<evidence type="ECO:0000313" key="2">
    <source>
        <dbReference type="Proteomes" id="UP001143856"/>
    </source>
</evidence>
<protein>
    <submittedName>
        <fullName evidence="1">Uncharacterized protein</fullName>
    </submittedName>
</protein>
<keyword evidence="2" id="KW-1185">Reference proteome</keyword>
<dbReference type="EMBL" id="JAPDGR010002118">
    <property type="protein sequence ID" value="KAJ2977563.1"/>
    <property type="molecule type" value="Genomic_DNA"/>
</dbReference>
<name>A0ACC1NEU8_9PEZI</name>
<comment type="caution">
    <text evidence="1">The sequence shown here is derived from an EMBL/GenBank/DDBJ whole genome shotgun (WGS) entry which is preliminary data.</text>
</comment>
<dbReference type="Proteomes" id="UP001143856">
    <property type="component" value="Unassembled WGS sequence"/>
</dbReference>
<organism evidence="1 2">
    <name type="scientific">Xylaria curta</name>
    <dbReference type="NCBI Taxonomy" id="42375"/>
    <lineage>
        <taxon>Eukaryota</taxon>
        <taxon>Fungi</taxon>
        <taxon>Dikarya</taxon>
        <taxon>Ascomycota</taxon>
        <taxon>Pezizomycotina</taxon>
        <taxon>Sordariomycetes</taxon>
        <taxon>Xylariomycetidae</taxon>
        <taxon>Xylariales</taxon>
        <taxon>Xylariaceae</taxon>
        <taxon>Xylaria</taxon>
    </lineage>
</organism>
<gene>
    <name evidence="1" type="ORF">NUW58_g7771</name>
</gene>
<reference evidence="1" key="1">
    <citation type="submission" date="2022-10" db="EMBL/GenBank/DDBJ databases">
        <title>Genome Sequence of Xylaria curta.</title>
        <authorList>
            <person name="Buettner E."/>
        </authorList>
    </citation>
    <scope>NUCLEOTIDE SEQUENCE</scope>
    <source>
        <strain evidence="1">Babe10</strain>
    </source>
</reference>
<accession>A0ACC1NEU8</accession>
<sequence>MRLLHVETLQLTDFSAEKPPKYAILSHCWRHGSNEILYEDVEYSKPQTWRSKKKKAAEKVLKACEVAGNLDYEYIWIDTCCIDKRSSSELSEAINSMFQWYRDAGICLAFLDDVRGLDDLDSSRWFTRGWTLQELIAPDNMYFYNKDWSFIDDRFSMAAELSTISKVSPIVLRHGHNPKLEDWNLHNYHGYSSSCPCGISNIGDDRLRQVLGSISTATIMSWAAHRKTSREEDAAYCLMGLFDINMPLLYGEKGRAFRRLQEEIIRQSSDQSILAWANSNEANDLPSSPAAFRSLDIKKQWFPRDIAFGSPSKPQMSIVKEGLIVDVLLCQFQFAHTTDSTYLGILDCTIGDHPLARPAIILTKQPGSDNIFERNDTRSLAIITPENDPSSSVSSTPMGSIRLPVVTWFGSGECVRRESKYNGIMDISTATVTRITLAREKFREMTYWRRQYTLPPIKLRNIVDCDAGKYDVDYAQPDFHQVYNVAPPCNEEYGLISLEKQGSHRFFVVWGVENLDGQMWCKILTDDQNLVETFAAEKGMGRWGLPGERRSRLNQDLLQLRHEATGDQTDREVLDFGQFSREVLAEMRLHRFLDKAFVELAISVNFPPAGSSPSSE</sequence>
<proteinExistence type="predicted"/>